<dbReference type="PANTHER" id="PTHR46719">
    <property type="entry name" value="TRANSCRIPTION FACTOR C2H2 FAMILY-RELATED"/>
    <property type="match status" value="1"/>
</dbReference>
<feature type="transmembrane region" description="Helical" evidence="2">
    <location>
        <begin position="23"/>
        <end position="45"/>
    </location>
</feature>
<reference evidence="4" key="1">
    <citation type="submission" date="2022-08" db="EMBL/GenBank/DDBJ databases">
        <authorList>
            <person name="Gutierrez-Valencia J."/>
        </authorList>
    </citation>
    <scope>NUCLEOTIDE SEQUENCE</scope>
</reference>
<evidence type="ECO:0000259" key="3">
    <source>
        <dbReference type="PROSITE" id="PS50089"/>
    </source>
</evidence>
<keyword evidence="2" id="KW-0812">Transmembrane</keyword>
<organism evidence="4 5">
    <name type="scientific">Linum tenue</name>
    <dbReference type="NCBI Taxonomy" id="586396"/>
    <lineage>
        <taxon>Eukaryota</taxon>
        <taxon>Viridiplantae</taxon>
        <taxon>Streptophyta</taxon>
        <taxon>Embryophyta</taxon>
        <taxon>Tracheophyta</taxon>
        <taxon>Spermatophyta</taxon>
        <taxon>Magnoliopsida</taxon>
        <taxon>eudicotyledons</taxon>
        <taxon>Gunneridae</taxon>
        <taxon>Pentapetalae</taxon>
        <taxon>rosids</taxon>
        <taxon>fabids</taxon>
        <taxon>Malpighiales</taxon>
        <taxon>Linaceae</taxon>
        <taxon>Linum</taxon>
    </lineage>
</organism>
<accession>A0AAV0JM69</accession>
<protein>
    <recommendedName>
        <fullName evidence="3">RING-type domain-containing protein</fullName>
    </recommendedName>
</protein>
<keyword evidence="1" id="KW-0479">Metal-binding</keyword>
<comment type="caution">
    <text evidence="4">The sequence shown here is derived from an EMBL/GenBank/DDBJ whole genome shotgun (WGS) entry which is preliminary data.</text>
</comment>
<dbReference type="GO" id="GO:0008270">
    <property type="term" value="F:zinc ion binding"/>
    <property type="evidence" value="ECO:0007669"/>
    <property type="project" value="UniProtKB-KW"/>
</dbReference>
<dbReference type="InterPro" id="IPR013083">
    <property type="entry name" value="Znf_RING/FYVE/PHD"/>
</dbReference>
<dbReference type="InterPro" id="IPR001841">
    <property type="entry name" value="Znf_RING"/>
</dbReference>
<dbReference type="EMBL" id="CAMGYJ010000005">
    <property type="protein sequence ID" value="CAI0410658.1"/>
    <property type="molecule type" value="Genomic_DNA"/>
</dbReference>
<dbReference type="Pfam" id="PF13639">
    <property type="entry name" value="zf-RING_2"/>
    <property type="match status" value="1"/>
</dbReference>
<dbReference type="Proteomes" id="UP001154282">
    <property type="component" value="Unassembled WGS sequence"/>
</dbReference>
<keyword evidence="1" id="KW-0862">Zinc</keyword>
<dbReference type="PANTHER" id="PTHR46719:SF18">
    <property type="entry name" value="FINGER PROTEIN ATL2I, PUTATIVE-RELATED"/>
    <property type="match status" value="1"/>
</dbReference>
<dbReference type="InterPro" id="IPR045899">
    <property type="entry name" value="ATL71-like"/>
</dbReference>
<gene>
    <name evidence="4" type="ORF">LITE_LOCUS14862</name>
</gene>
<keyword evidence="1" id="KW-0863">Zinc-finger</keyword>
<dbReference type="CDD" id="cd16461">
    <property type="entry name" value="RING-H2_EL5-like"/>
    <property type="match status" value="1"/>
</dbReference>
<evidence type="ECO:0000256" key="2">
    <source>
        <dbReference type="SAM" id="Phobius"/>
    </source>
</evidence>
<feature type="domain" description="RING-type" evidence="3">
    <location>
        <begin position="113"/>
        <end position="157"/>
    </location>
</feature>
<sequence>MTETDPASSASSSLGEPDGPFRIGFGVSIGALTLVAILIVVWYLCTRRPPTGNNFVNDAEEDDEEESSVSDVVVDVEGIDVDAVLSRFPKFVYTAADSTESSTSAVVGSSCSCAVCLADYADGDVLRLLPDCGHTFHASCVDPWLINHRRSTCPICRRRSAAKADDGSAAAGANKEPRTRAPDDVARPVSAAVAMEPQRQTASFWASWFALR</sequence>
<name>A0AAV0JM69_9ROSI</name>
<proteinExistence type="predicted"/>
<evidence type="ECO:0000256" key="1">
    <source>
        <dbReference type="PROSITE-ProRule" id="PRU00175"/>
    </source>
</evidence>
<keyword evidence="2" id="KW-1133">Transmembrane helix</keyword>
<dbReference type="SMART" id="SM00184">
    <property type="entry name" value="RING"/>
    <property type="match status" value="1"/>
</dbReference>
<dbReference type="SUPFAM" id="SSF57850">
    <property type="entry name" value="RING/U-box"/>
    <property type="match status" value="1"/>
</dbReference>
<evidence type="ECO:0000313" key="4">
    <source>
        <dbReference type="EMBL" id="CAI0410658.1"/>
    </source>
</evidence>
<keyword evidence="5" id="KW-1185">Reference proteome</keyword>
<keyword evidence="2" id="KW-0472">Membrane</keyword>
<evidence type="ECO:0000313" key="5">
    <source>
        <dbReference type="Proteomes" id="UP001154282"/>
    </source>
</evidence>
<dbReference type="AlphaFoldDB" id="A0AAV0JM69"/>
<dbReference type="Gene3D" id="3.30.40.10">
    <property type="entry name" value="Zinc/RING finger domain, C3HC4 (zinc finger)"/>
    <property type="match status" value="1"/>
</dbReference>
<dbReference type="PROSITE" id="PS50089">
    <property type="entry name" value="ZF_RING_2"/>
    <property type="match status" value="1"/>
</dbReference>